<evidence type="ECO:0000313" key="3">
    <source>
        <dbReference type="Proteomes" id="UP001501764"/>
    </source>
</evidence>
<keyword evidence="1" id="KW-0812">Transmembrane</keyword>
<name>A0ABP3X814_9CLOT</name>
<keyword evidence="1" id="KW-1133">Transmembrane helix</keyword>
<sequence length="147" mass="17543">MRLNKKCIIFNIIKFLCFSGIVILSFGYTEMSFQHYRITKDIREIYIIFSIIITFFIGNLFMKLSLKKKLSVFIITMLVLYFVMEFRISFMGMSLCIIFMYISFELSIKYFMDFFIKKTNLFYIVLSLLNFLILFSICASLSIEQIV</sequence>
<proteinExistence type="predicted"/>
<keyword evidence="3" id="KW-1185">Reference proteome</keyword>
<comment type="caution">
    <text evidence="2">The sequence shown here is derived from an EMBL/GenBank/DDBJ whole genome shotgun (WGS) entry which is preliminary data.</text>
</comment>
<feature type="transmembrane region" description="Helical" evidence="1">
    <location>
        <begin position="7"/>
        <end position="26"/>
    </location>
</feature>
<keyword evidence="1" id="KW-0472">Membrane</keyword>
<evidence type="ECO:0000313" key="2">
    <source>
        <dbReference type="EMBL" id="GAA0860189.1"/>
    </source>
</evidence>
<gene>
    <name evidence="2" type="ORF">GCM10008916_25440</name>
</gene>
<feature type="transmembrane region" description="Helical" evidence="1">
    <location>
        <begin position="122"/>
        <end position="143"/>
    </location>
</feature>
<accession>A0ABP3X814</accession>
<feature type="transmembrane region" description="Helical" evidence="1">
    <location>
        <begin position="78"/>
        <end position="102"/>
    </location>
</feature>
<organism evidence="2 3">
    <name type="scientific">Clostridium nitritogenes</name>
    <dbReference type="NCBI Taxonomy" id="83340"/>
    <lineage>
        <taxon>Bacteria</taxon>
        <taxon>Bacillati</taxon>
        <taxon>Bacillota</taxon>
        <taxon>Clostridia</taxon>
        <taxon>Eubacteriales</taxon>
        <taxon>Clostridiaceae</taxon>
        <taxon>Clostridium</taxon>
    </lineage>
</organism>
<dbReference type="EMBL" id="BAAACO010000002">
    <property type="protein sequence ID" value="GAA0860189.1"/>
    <property type="molecule type" value="Genomic_DNA"/>
</dbReference>
<evidence type="ECO:0000256" key="1">
    <source>
        <dbReference type="SAM" id="Phobius"/>
    </source>
</evidence>
<protein>
    <submittedName>
        <fullName evidence="2">Uncharacterized protein</fullName>
    </submittedName>
</protein>
<reference evidence="3" key="1">
    <citation type="journal article" date="2019" name="Int. J. Syst. Evol. Microbiol.">
        <title>The Global Catalogue of Microorganisms (GCM) 10K type strain sequencing project: providing services to taxonomists for standard genome sequencing and annotation.</title>
        <authorList>
            <consortium name="The Broad Institute Genomics Platform"/>
            <consortium name="The Broad Institute Genome Sequencing Center for Infectious Disease"/>
            <person name="Wu L."/>
            <person name="Ma J."/>
        </authorList>
    </citation>
    <scope>NUCLEOTIDE SEQUENCE [LARGE SCALE GENOMIC DNA]</scope>
    <source>
        <strain evidence="3">JCM 6485</strain>
    </source>
</reference>
<feature type="transmembrane region" description="Helical" evidence="1">
    <location>
        <begin position="46"/>
        <end position="66"/>
    </location>
</feature>
<dbReference type="RefSeq" id="WP_215635838.1">
    <property type="nucleotide sequence ID" value="NZ_BAAACO010000002.1"/>
</dbReference>
<dbReference type="Proteomes" id="UP001501764">
    <property type="component" value="Unassembled WGS sequence"/>
</dbReference>